<accession>A0AB73H1M1</accession>
<evidence type="ECO:0000313" key="2">
    <source>
        <dbReference type="EMBL" id="MBB5671568.1"/>
    </source>
</evidence>
<dbReference type="EMBL" id="JACIIQ010000014">
    <property type="protein sequence ID" value="MBB5671568.1"/>
    <property type="molecule type" value="Genomic_DNA"/>
</dbReference>
<comment type="caution">
    <text evidence="2">The sequence shown here is derived from an EMBL/GenBank/DDBJ whole genome shotgun (WGS) entry which is preliminary data.</text>
</comment>
<dbReference type="AlphaFoldDB" id="A0AB73H1M1"/>
<protein>
    <submittedName>
        <fullName evidence="2">Uncharacterized protein</fullName>
    </submittedName>
</protein>
<evidence type="ECO:0000256" key="1">
    <source>
        <dbReference type="SAM" id="MobiDB-lite"/>
    </source>
</evidence>
<feature type="compositionally biased region" description="Polar residues" evidence="1">
    <location>
        <begin position="92"/>
        <end position="103"/>
    </location>
</feature>
<sequence>MLKFSTKVAIALWVAKGITGLMGNNTEGLSSQALQQGGIGLLLTTLIITTYRRSIAVAGKHGNVYGVLGIWCRWRDQRIPWATGAAARSYVPQQRGANSSVPPSSYEADLPPLSRTS</sequence>
<feature type="region of interest" description="Disordered" evidence="1">
    <location>
        <begin position="92"/>
        <end position="117"/>
    </location>
</feature>
<reference evidence="2" key="1">
    <citation type="submission" date="2020-08" db="EMBL/GenBank/DDBJ databases">
        <title>Studying the diversity of plant-associated saprophytic bacteria and their role in host health and plant-pathogen interactions.</title>
        <authorList>
            <person name="Potnis N."/>
        </authorList>
    </citation>
    <scope>NUCLEOTIDE SEQUENCE</scope>
    <source>
        <strain evidence="2">F21</strain>
    </source>
</reference>
<organism evidence="2">
    <name type="scientific">Xanthomonas arboricola</name>
    <dbReference type="NCBI Taxonomy" id="56448"/>
    <lineage>
        <taxon>Bacteria</taxon>
        <taxon>Pseudomonadati</taxon>
        <taxon>Pseudomonadota</taxon>
        <taxon>Gammaproteobacteria</taxon>
        <taxon>Lysobacterales</taxon>
        <taxon>Lysobacteraceae</taxon>
        <taxon>Xanthomonas</taxon>
    </lineage>
</organism>
<gene>
    <name evidence="2" type="ORF">FHR65_003147</name>
</gene>
<dbReference type="Proteomes" id="UP000528595">
    <property type="component" value="Unassembled WGS sequence"/>
</dbReference>
<proteinExistence type="predicted"/>
<name>A0AB73H1M1_9XANT</name>